<comment type="caution">
    <text evidence="1">The sequence shown here is derived from an EMBL/GenBank/DDBJ whole genome shotgun (WGS) entry which is preliminary data.</text>
</comment>
<dbReference type="Proteomes" id="UP000824120">
    <property type="component" value="Chromosome 4"/>
</dbReference>
<proteinExistence type="predicted"/>
<accession>A0A9J5ZG48</accession>
<keyword evidence="2" id="KW-1185">Reference proteome</keyword>
<evidence type="ECO:0008006" key="3">
    <source>
        <dbReference type="Google" id="ProtNLM"/>
    </source>
</evidence>
<evidence type="ECO:0000313" key="2">
    <source>
        <dbReference type="Proteomes" id="UP000824120"/>
    </source>
</evidence>
<dbReference type="Pfam" id="PF08284">
    <property type="entry name" value="RVP_2"/>
    <property type="match status" value="1"/>
</dbReference>
<evidence type="ECO:0000313" key="1">
    <source>
        <dbReference type="EMBL" id="KAG5610927.1"/>
    </source>
</evidence>
<dbReference type="EMBL" id="JACXVP010000004">
    <property type="protein sequence ID" value="KAG5610927.1"/>
    <property type="molecule type" value="Genomic_DNA"/>
</dbReference>
<dbReference type="CDD" id="cd00303">
    <property type="entry name" value="retropepsin_like"/>
    <property type="match status" value="1"/>
</dbReference>
<protein>
    <recommendedName>
        <fullName evidence="3">Gag-pol polyprotein</fullName>
    </recommendedName>
</protein>
<reference evidence="1 2" key="1">
    <citation type="submission" date="2020-09" db="EMBL/GenBank/DDBJ databases">
        <title>De no assembly of potato wild relative species, Solanum commersonii.</title>
        <authorList>
            <person name="Cho K."/>
        </authorList>
    </citation>
    <scope>NUCLEOTIDE SEQUENCE [LARGE SCALE GENOMIC DNA]</scope>
    <source>
        <strain evidence="1">LZ3.2</strain>
        <tissue evidence="1">Leaf</tissue>
    </source>
</reference>
<dbReference type="InterPro" id="IPR021109">
    <property type="entry name" value="Peptidase_aspartic_dom_sf"/>
</dbReference>
<sequence length="220" mass="24675">MNFDILPEKLIEPFSFSTPVGESILVKTVYSDCTISVNHKSTMADIVELDVVDFDVILGMDRLHACYASIDCRTQVVNFQFPNEPFIEWKSSSAVPNGRFISYLKVRKLVSKGCVYHLVRVNDSSVKIPHVQSVLTSENNASRSFGEVSQYHRMTSTIRPSSLLSPFRACLPHLHVLYHWAGGVNPFRESPSVFGDARASASSFFSAFLFLFAPKCPCFH</sequence>
<name>A0A9J5ZG48_SOLCO</name>
<gene>
    <name evidence="1" type="ORF">H5410_022208</name>
</gene>
<dbReference type="Gene3D" id="2.40.70.10">
    <property type="entry name" value="Acid Proteases"/>
    <property type="match status" value="1"/>
</dbReference>
<dbReference type="OrthoDB" id="1742906at2759"/>
<organism evidence="1 2">
    <name type="scientific">Solanum commersonii</name>
    <name type="common">Commerson's wild potato</name>
    <name type="synonym">Commerson's nightshade</name>
    <dbReference type="NCBI Taxonomy" id="4109"/>
    <lineage>
        <taxon>Eukaryota</taxon>
        <taxon>Viridiplantae</taxon>
        <taxon>Streptophyta</taxon>
        <taxon>Embryophyta</taxon>
        <taxon>Tracheophyta</taxon>
        <taxon>Spermatophyta</taxon>
        <taxon>Magnoliopsida</taxon>
        <taxon>eudicotyledons</taxon>
        <taxon>Gunneridae</taxon>
        <taxon>Pentapetalae</taxon>
        <taxon>asterids</taxon>
        <taxon>lamiids</taxon>
        <taxon>Solanales</taxon>
        <taxon>Solanaceae</taxon>
        <taxon>Solanoideae</taxon>
        <taxon>Solaneae</taxon>
        <taxon>Solanum</taxon>
    </lineage>
</organism>
<dbReference type="AlphaFoldDB" id="A0A9J5ZG48"/>